<gene>
    <name evidence="2" type="ORF">J2S19_004187</name>
</gene>
<dbReference type="EMBL" id="JAUSUD010000026">
    <property type="protein sequence ID" value="MDQ0232865.1"/>
    <property type="molecule type" value="Genomic_DNA"/>
</dbReference>
<dbReference type="InterPro" id="IPR036162">
    <property type="entry name" value="Resolvase-like_N_sf"/>
</dbReference>
<proteinExistence type="predicted"/>
<evidence type="ECO:0000313" key="3">
    <source>
        <dbReference type="Proteomes" id="UP001234495"/>
    </source>
</evidence>
<sequence>MEKQLIVVYQRVSSDAQSLKLQDAAARRYLESQNLTGNEDFIIYLSDHDVSATKLKMSQRPELRK</sequence>
<dbReference type="InterPro" id="IPR006119">
    <property type="entry name" value="Resolv_N"/>
</dbReference>
<protein>
    <submittedName>
        <fullName evidence="2">DNA invertase Pin-like site-specific DNA recombinase</fullName>
    </submittedName>
</protein>
<organism evidence="2 3">
    <name type="scientific">Metabacillus malikii</name>
    <dbReference type="NCBI Taxonomy" id="1504265"/>
    <lineage>
        <taxon>Bacteria</taxon>
        <taxon>Bacillati</taxon>
        <taxon>Bacillota</taxon>
        <taxon>Bacilli</taxon>
        <taxon>Bacillales</taxon>
        <taxon>Bacillaceae</taxon>
        <taxon>Metabacillus</taxon>
    </lineage>
</organism>
<dbReference type="SUPFAM" id="SSF53041">
    <property type="entry name" value="Resolvase-like"/>
    <property type="match status" value="1"/>
</dbReference>
<accession>A0ABT9ZNR8</accession>
<evidence type="ECO:0000313" key="2">
    <source>
        <dbReference type="EMBL" id="MDQ0232865.1"/>
    </source>
</evidence>
<dbReference type="RefSeq" id="WP_307345392.1">
    <property type="nucleotide sequence ID" value="NZ_JAUSUD010000026.1"/>
</dbReference>
<dbReference type="Proteomes" id="UP001234495">
    <property type="component" value="Unassembled WGS sequence"/>
</dbReference>
<dbReference type="PROSITE" id="PS51736">
    <property type="entry name" value="RECOMBINASES_3"/>
    <property type="match status" value="1"/>
</dbReference>
<evidence type="ECO:0000259" key="1">
    <source>
        <dbReference type="PROSITE" id="PS51736"/>
    </source>
</evidence>
<reference evidence="2 3" key="1">
    <citation type="submission" date="2023-07" db="EMBL/GenBank/DDBJ databases">
        <title>Genomic Encyclopedia of Type Strains, Phase IV (KMG-IV): sequencing the most valuable type-strain genomes for metagenomic binning, comparative biology and taxonomic classification.</title>
        <authorList>
            <person name="Goeker M."/>
        </authorList>
    </citation>
    <scope>NUCLEOTIDE SEQUENCE [LARGE SCALE GENOMIC DNA]</scope>
    <source>
        <strain evidence="2 3">DSM 29005</strain>
    </source>
</reference>
<dbReference type="Gene3D" id="3.40.50.1390">
    <property type="entry name" value="Resolvase, N-terminal catalytic domain"/>
    <property type="match status" value="1"/>
</dbReference>
<feature type="domain" description="Resolvase/invertase-type recombinase catalytic" evidence="1">
    <location>
        <begin position="5"/>
        <end position="65"/>
    </location>
</feature>
<keyword evidence="3" id="KW-1185">Reference proteome</keyword>
<comment type="caution">
    <text evidence="2">The sequence shown here is derived from an EMBL/GenBank/DDBJ whole genome shotgun (WGS) entry which is preliminary data.</text>
</comment>
<dbReference type="Pfam" id="PF00239">
    <property type="entry name" value="Resolvase"/>
    <property type="match status" value="1"/>
</dbReference>
<name>A0ABT9ZNR8_9BACI</name>